<proteinExistence type="predicted"/>
<evidence type="ECO:0000313" key="2">
    <source>
        <dbReference type="Proteomes" id="UP000515146"/>
    </source>
</evidence>
<feature type="domain" description="CG-1" evidence="1">
    <location>
        <begin position="49"/>
        <end position="87"/>
    </location>
</feature>
<accession>A0A6P6YKC8</accession>
<dbReference type="AlphaFoldDB" id="A0A6P6YKC8"/>
<dbReference type="GO" id="GO:0003677">
    <property type="term" value="F:DNA binding"/>
    <property type="evidence" value="ECO:0007669"/>
    <property type="project" value="InterPro"/>
</dbReference>
<reference evidence="3" key="1">
    <citation type="submission" date="2025-08" db="UniProtKB">
        <authorList>
            <consortium name="RefSeq"/>
        </authorList>
    </citation>
    <scope>IDENTIFICATION</scope>
    <source>
        <strain evidence="3">Airmid</strain>
    </source>
</reference>
<evidence type="ECO:0000259" key="1">
    <source>
        <dbReference type="PROSITE" id="PS51437"/>
    </source>
</evidence>
<dbReference type="PROSITE" id="PS51437">
    <property type="entry name" value="CG_1"/>
    <property type="match status" value="1"/>
</dbReference>
<dbReference type="KEGG" id="dpte:113799266"/>
<dbReference type="OrthoDB" id="407555at2759"/>
<keyword evidence="2" id="KW-1185">Reference proteome</keyword>
<gene>
    <name evidence="3" type="primary">LOC113799266</name>
</gene>
<organism evidence="2 3">
    <name type="scientific">Dermatophagoides pteronyssinus</name>
    <name type="common">European house dust mite</name>
    <dbReference type="NCBI Taxonomy" id="6956"/>
    <lineage>
        <taxon>Eukaryota</taxon>
        <taxon>Metazoa</taxon>
        <taxon>Ecdysozoa</taxon>
        <taxon>Arthropoda</taxon>
        <taxon>Chelicerata</taxon>
        <taxon>Arachnida</taxon>
        <taxon>Acari</taxon>
        <taxon>Acariformes</taxon>
        <taxon>Sarcoptiformes</taxon>
        <taxon>Astigmata</taxon>
        <taxon>Psoroptidia</taxon>
        <taxon>Analgoidea</taxon>
        <taxon>Pyroglyphidae</taxon>
        <taxon>Dermatophagoidinae</taxon>
        <taxon>Dermatophagoides</taxon>
    </lineage>
</organism>
<sequence>MVGHSTINQIVNQKNIKNNSTTKTSTTTTTNLPFTTQILKPEILESLHKSEYFPRSRHRWNTNEEIAALLISIDQHDKWLTDEVKLR</sequence>
<name>A0A6P6YKC8_DERPT</name>
<dbReference type="InParanoid" id="A0A6P6YKC8"/>
<dbReference type="RefSeq" id="XP_027205677.1">
    <property type="nucleotide sequence ID" value="XM_027349876.1"/>
</dbReference>
<dbReference type="InterPro" id="IPR005559">
    <property type="entry name" value="CG-1_dom"/>
</dbReference>
<protein>
    <submittedName>
        <fullName evidence="3">Calmodulin-binding transcription activator 2-like</fullName>
    </submittedName>
</protein>
<dbReference type="Proteomes" id="UP000515146">
    <property type="component" value="Unplaced"/>
</dbReference>
<evidence type="ECO:0000313" key="3">
    <source>
        <dbReference type="RefSeq" id="XP_027205677.1"/>
    </source>
</evidence>